<evidence type="ECO:0000259" key="2">
    <source>
        <dbReference type="PROSITE" id="PS50405"/>
    </source>
</evidence>
<dbReference type="InterPro" id="IPR036249">
    <property type="entry name" value="Thioredoxin-like_sf"/>
</dbReference>
<proteinExistence type="predicted"/>
<dbReference type="Gene3D" id="3.40.30.10">
    <property type="entry name" value="Glutaredoxin"/>
    <property type="match status" value="1"/>
</dbReference>
<dbReference type="Proteomes" id="UP001412239">
    <property type="component" value="Unassembled WGS sequence"/>
</dbReference>
<evidence type="ECO:0008006" key="5">
    <source>
        <dbReference type="Google" id="ProtNLM"/>
    </source>
</evidence>
<dbReference type="InterPro" id="IPR036282">
    <property type="entry name" value="Glutathione-S-Trfase_C_sf"/>
</dbReference>
<dbReference type="PROSITE" id="PS50404">
    <property type="entry name" value="GST_NTER"/>
    <property type="match status" value="1"/>
</dbReference>
<dbReference type="Pfam" id="PF13409">
    <property type="entry name" value="GST_N_2"/>
    <property type="match status" value="1"/>
</dbReference>
<dbReference type="SFLD" id="SFLDS00019">
    <property type="entry name" value="Glutathione_Transferase_(cytos"/>
    <property type="match status" value="1"/>
</dbReference>
<evidence type="ECO:0000313" key="3">
    <source>
        <dbReference type="EMBL" id="CUS15559.1"/>
    </source>
</evidence>
<dbReference type="PANTHER" id="PTHR43968:SF8">
    <property type="entry name" value="S-TRANSFERASE, PUTATIVE (AFU_ORTHOLOGUE AFUA_2G00590)-RELATED"/>
    <property type="match status" value="1"/>
</dbReference>
<feature type="domain" description="GST N-terminal" evidence="1">
    <location>
        <begin position="1"/>
        <end position="80"/>
    </location>
</feature>
<reference evidence="3" key="1">
    <citation type="submission" date="2015-10" db="EMBL/GenBank/DDBJ databases">
        <authorList>
            <person name="Regsiter A."/>
            <person name="william w."/>
        </authorList>
    </citation>
    <scope>NUCLEOTIDE SEQUENCE</scope>
    <source>
        <strain evidence="3">Montdore</strain>
    </source>
</reference>
<dbReference type="SUPFAM" id="SSF52833">
    <property type="entry name" value="Thioredoxin-like"/>
    <property type="match status" value="1"/>
</dbReference>
<evidence type="ECO:0000313" key="4">
    <source>
        <dbReference type="Proteomes" id="UP001412239"/>
    </source>
</evidence>
<name>A0A292Q743_9PEZI</name>
<dbReference type="SFLD" id="SFLDG00358">
    <property type="entry name" value="Main_(cytGST)"/>
    <property type="match status" value="1"/>
</dbReference>
<dbReference type="InterPro" id="IPR050983">
    <property type="entry name" value="GST_Omega/HSP26"/>
</dbReference>
<dbReference type="Gene3D" id="1.20.1050.10">
    <property type="match status" value="1"/>
</dbReference>
<organism evidence="3 4">
    <name type="scientific">Tuber aestivum</name>
    <name type="common">summer truffle</name>
    <dbReference type="NCBI Taxonomy" id="59557"/>
    <lineage>
        <taxon>Eukaryota</taxon>
        <taxon>Fungi</taxon>
        <taxon>Dikarya</taxon>
        <taxon>Ascomycota</taxon>
        <taxon>Pezizomycotina</taxon>
        <taxon>Pezizomycetes</taxon>
        <taxon>Pezizales</taxon>
        <taxon>Tuberaceae</taxon>
        <taxon>Tuber</taxon>
    </lineage>
</organism>
<accession>A0A292Q743</accession>
<dbReference type="CDD" id="cd00570">
    <property type="entry name" value="GST_N_family"/>
    <property type="match status" value="1"/>
</dbReference>
<dbReference type="InterPro" id="IPR004045">
    <property type="entry name" value="Glutathione_S-Trfase_N"/>
</dbReference>
<dbReference type="AlphaFoldDB" id="A0A292Q743"/>
<evidence type="ECO:0000259" key="1">
    <source>
        <dbReference type="PROSITE" id="PS50404"/>
    </source>
</evidence>
<dbReference type="InterPro" id="IPR040079">
    <property type="entry name" value="Glutathione_S-Trfase"/>
</dbReference>
<dbReference type="GO" id="GO:0005737">
    <property type="term" value="C:cytoplasm"/>
    <property type="evidence" value="ECO:0007669"/>
    <property type="project" value="TreeGrafter"/>
</dbReference>
<gene>
    <name evidence="3" type="ORF">GSTUAT00000262001</name>
</gene>
<dbReference type="EMBL" id="LN890945">
    <property type="protein sequence ID" value="CUS15559.1"/>
    <property type="molecule type" value="Genomic_DNA"/>
</dbReference>
<dbReference type="InterPro" id="IPR010987">
    <property type="entry name" value="Glutathione-S-Trfase_C-like"/>
</dbReference>
<dbReference type="PANTHER" id="PTHR43968">
    <property type="match status" value="1"/>
</dbReference>
<keyword evidence="4" id="KW-1185">Reference proteome</keyword>
<protein>
    <recommendedName>
        <fullName evidence="5">GST N-terminal domain-containing protein</fullName>
    </recommendedName>
</protein>
<feature type="domain" description="GST C-terminal" evidence="2">
    <location>
        <begin position="89"/>
        <end position="227"/>
    </location>
</feature>
<dbReference type="PROSITE" id="PS50405">
    <property type="entry name" value="GST_CTER"/>
    <property type="match status" value="1"/>
</dbReference>
<dbReference type="SUPFAM" id="SSF47616">
    <property type="entry name" value="GST C-terminal domain-like"/>
    <property type="match status" value="1"/>
</dbReference>
<sequence length="232" mass="26169">MSITLYASRICPWAHRAYIALAELGLDYTEVIIDLEKPREPWYLEINPRGLVPSIKYNDQIIIESSIVATFLAELKENHLVPFPGTPEAALKRARINFFVDTYINKAQPLIQSAIATADIAKKAEYANQFVEVIEKQLAPLLADAKPFFGGNSKLTLAEVLTASFVLRLYTFAKSGVDLIPQEAIERIRKIENWQKWADALHAHESVVGIYVEEDVVLATKRRYAKLAAEQK</sequence>